<evidence type="ECO:0000313" key="2">
    <source>
        <dbReference type="EMBL" id="KAH8507105.1"/>
    </source>
</evidence>
<accession>A0A8T2YPP1</accession>
<gene>
    <name evidence="2" type="ORF">H0E87_009568</name>
</gene>
<protein>
    <submittedName>
        <fullName evidence="2">Uncharacterized protein</fullName>
    </submittedName>
</protein>
<evidence type="ECO:0000256" key="1">
    <source>
        <dbReference type="SAM" id="MobiDB-lite"/>
    </source>
</evidence>
<keyword evidence="3" id="KW-1185">Reference proteome</keyword>
<organism evidence="2 3">
    <name type="scientific">Populus deltoides</name>
    <name type="common">Eastern poplar</name>
    <name type="synonym">Eastern cottonwood</name>
    <dbReference type="NCBI Taxonomy" id="3696"/>
    <lineage>
        <taxon>Eukaryota</taxon>
        <taxon>Viridiplantae</taxon>
        <taxon>Streptophyta</taxon>
        <taxon>Embryophyta</taxon>
        <taxon>Tracheophyta</taxon>
        <taxon>Spermatophyta</taxon>
        <taxon>Magnoliopsida</taxon>
        <taxon>eudicotyledons</taxon>
        <taxon>Gunneridae</taxon>
        <taxon>Pentapetalae</taxon>
        <taxon>rosids</taxon>
        <taxon>fabids</taxon>
        <taxon>Malpighiales</taxon>
        <taxon>Salicaceae</taxon>
        <taxon>Saliceae</taxon>
        <taxon>Populus</taxon>
    </lineage>
</organism>
<reference evidence="2" key="1">
    <citation type="journal article" date="2021" name="J. Hered.">
        <title>Genome Assembly of Salicaceae Populus deltoides (Eastern Cottonwood) I-69 Based on Nanopore Sequencing and Hi-C Technologies.</title>
        <authorList>
            <person name="Bai S."/>
            <person name="Wu H."/>
            <person name="Zhang J."/>
            <person name="Pan Z."/>
            <person name="Zhao W."/>
            <person name="Li Z."/>
            <person name="Tong C."/>
        </authorList>
    </citation>
    <scope>NUCLEOTIDE SEQUENCE</scope>
    <source>
        <tissue evidence="2">Leaf</tissue>
    </source>
</reference>
<sequence>MRDIEEILKSKLATIKEDESESDEVEKSAVTPAILARSKKRSEIRKKGRCFVAHLSFKNRMLFMTAGLQSMFVSDTRLNISKGDDDIQDQAENRPHLTSTNNHCIKKKKKNKFMVTNKKKKKKDVSFRESYSTSDHRSSGGAGGGGGGNIDFNKPTKVLFFPFNNPNKFLYKKSSPFSPSSSSSSTAAVSGNACFPGYKFQAQLLVKARELQKDIDT</sequence>
<dbReference type="AlphaFoldDB" id="A0A8T2YPP1"/>
<dbReference type="Proteomes" id="UP000807159">
    <property type="component" value="Chromosome 5"/>
</dbReference>
<dbReference type="EMBL" id="JACEGQ020000005">
    <property type="protein sequence ID" value="KAH8507105.1"/>
    <property type="molecule type" value="Genomic_DNA"/>
</dbReference>
<comment type="caution">
    <text evidence="2">The sequence shown here is derived from an EMBL/GenBank/DDBJ whole genome shotgun (WGS) entry which is preliminary data.</text>
</comment>
<feature type="compositionally biased region" description="Basic residues" evidence="1">
    <location>
        <begin position="104"/>
        <end position="123"/>
    </location>
</feature>
<feature type="region of interest" description="Disordered" evidence="1">
    <location>
        <begin position="85"/>
        <end position="148"/>
    </location>
</feature>
<evidence type="ECO:0000313" key="3">
    <source>
        <dbReference type="Proteomes" id="UP000807159"/>
    </source>
</evidence>
<proteinExistence type="predicted"/>
<name>A0A8T2YPP1_POPDE</name>